<evidence type="ECO:0000313" key="2">
    <source>
        <dbReference type="EMBL" id="CDI52601.1"/>
    </source>
</evidence>
<name>A0A077R104_9BASI</name>
<dbReference type="EMBL" id="HG529546">
    <property type="protein sequence ID" value="CDI52601.1"/>
    <property type="molecule type" value="Genomic_DNA"/>
</dbReference>
<organism evidence="2">
    <name type="scientific">Melanopsichium pennsylvanicum 4</name>
    <dbReference type="NCBI Taxonomy" id="1398559"/>
    <lineage>
        <taxon>Eukaryota</taxon>
        <taxon>Fungi</taxon>
        <taxon>Dikarya</taxon>
        <taxon>Basidiomycota</taxon>
        <taxon>Ustilaginomycotina</taxon>
        <taxon>Ustilaginomycetes</taxon>
        <taxon>Ustilaginales</taxon>
        <taxon>Ustilaginaceae</taxon>
        <taxon>Melanopsichium</taxon>
    </lineage>
</organism>
<dbReference type="AlphaFoldDB" id="A0A077R104"/>
<keyword evidence="1" id="KW-1133">Transmembrane helix</keyword>
<sequence length="396" mass="42783">MGKGSIMPVLGLALLGLLAGAVTEFTAFLLSSDNSLRSLASSCNLRSRQALKTDITQGAVPLLDNTLCATMGFIRRSTQKRLNVGLFAIMISFTLPLSYRLCFQAVSPNRKSALNAGIFLVLLNVIGAAAGIGPWSCIFFALVYLPAAYSSMKSSKASVPPVPTPASNIYTANFLHLAMGATAAICIFADASGALWNHAALLVQFAGFAYLPIAYVSFRTPKVNDEATSRNVIRRYDAEGVSYAFERTWSYYRKMAAFSAFIYWYGLNRVLRGVWLQGETFDAVSVFWFGDIAGAGIAMILLVAAERLTIRNKDLIHPVTGVPRSPLDVECDKAISKAPAGSPWLEKTTTGLALATLVAGPGFAASMWWCSGEEELGWKARKSWRETIAVDGKKAK</sequence>
<evidence type="ECO:0000256" key="1">
    <source>
        <dbReference type="SAM" id="Phobius"/>
    </source>
</evidence>
<protein>
    <submittedName>
        <fullName evidence="2">Uncharacterized protein</fullName>
    </submittedName>
</protein>
<feature type="transmembrane region" description="Helical" evidence="1">
    <location>
        <begin position="86"/>
        <end position="106"/>
    </location>
</feature>
<reference evidence="2" key="1">
    <citation type="journal article" date="2014" name="Genome Biol. Evol.">
        <title>Gene Loss Rather Than Gene Gain Is Associated with a Host Jump from Monocots to Dicots in the Smut Fungus Melanopsichium pennsylvanicum.</title>
        <authorList>
            <person name="Sharma R."/>
            <person name="Mishra B."/>
            <person name="Runge F."/>
            <person name="Thines M."/>
        </authorList>
    </citation>
    <scope>NUCLEOTIDE SEQUENCE</scope>
    <source>
        <strain evidence="2">4</strain>
    </source>
</reference>
<keyword evidence="1" id="KW-0472">Membrane</keyword>
<feature type="transmembrane region" description="Helical" evidence="1">
    <location>
        <begin position="287"/>
        <end position="305"/>
    </location>
</feature>
<accession>A0A077R104</accession>
<keyword evidence="1" id="KW-0812">Transmembrane</keyword>
<feature type="transmembrane region" description="Helical" evidence="1">
    <location>
        <begin position="168"/>
        <end position="189"/>
    </location>
</feature>
<proteinExistence type="predicted"/>
<feature type="transmembrane region" description="Helical" evidence="1">
    <location>
        <begin position="195"/>
        <end position="216"/>
    </location>
</feature>
<feature type="transmembrane region" description="Helical" evidence="1">
    <location>
        <begin position="118"/>
        <end position="147"/>
    </location>
</feature>